<proteinExistence type="predicted"/>
<reference evidence="8 9" key="1">
    <citation type="submission" date="2023-08" db="EMBL/GenBank/DDBJ databases">
        <title>Black Yeasts Isolated from many extreme environments.</title>
        <authorList>
            <person name="Coleine C."/>
            <person name="Stajich J.E."/>
            <person name="Selbmann L."/>
        </authorList>
    </citation>
    <scope>NUCLEOTIDE SEQUENCE [LARGE SCALE GENOMIC DNA]</scope>
    <source>
        <strain evidence="8 9">CCFEE 5935</strain>
    </source>
</reference>
<keyword evidence="4 6" id="KW-0472">Membrane</keyword>
<feature type="chain" id="PRO_5043855237" evidence="7">
    <location>
        <begin position="24"/>
        <end position="547"/>
    </location>
</feature>
<feature type="region of interest" description="Disordered" evidence="5">
    <location>
        <begin position="439"/>
        <end position="494"/>
    </location>
</feature>
<accession>A0AAV9PIC7</accession>
<dbReference type="GO" id="GO:0071944">
    <property type="term" value="C:cell periphery"/>
    <property type="evidence" value="ECO:0007669"/>
    <property type="project" value="UniProtKB-ARBA"/>
</dbReference>
<feature type="compositionally biased region" description="Low complexity" evidence="5">
    <location>
        <begin position="439"/>
        <end position="456"/>
    </location>
</feature>
<evidence type="ECO:0000256" key="6">
    <source>
        <dbReference type="SAM" id="Phobius"/>
    </source>
</evidence>
<dbReference type="InterPro" id="IPR051694">
    <property type="entry name" value="Immunoregulatory_rcpt-like"/>
</dbReference>
<dbReference type="PANTHER" id="PTHR15549">
    <property type="entry name" value="PAIRED IMMUNOGLOBULIN-LIKE TYPE 2 RECEPTOR"/>
    <property type="match status" value="1"/>
</dbReference>
<evidence type="ECO:0000256" key="3">
    <source>
        <dbReference type="ARBA" id="ARBA00022989"/>
    </source>
</evidence>
<keyword evidence="9" id="KW-1185">Reference proteome</keyword>
<comment type="caution">
    <text evidence="8">The sequence shown here is derived from an EMBL/GenBank/DDBJ whole genome shotgun (WGS) entry which is preliminary data.</text>
</comment>
<evidence type="ECO:0000256" key="4">
    <source>
        <dbReference type="ARBA" id="ARBA00023136"/>
    </source>
</evidence>
<dbReference type="EMBL" id="JAVRRT010000003">
    <property type="protein sequence ID" value="KAK5173552.1"/>
    <property type="molecule type" value="Genomic_DNA"/>
</dbReference>
<protein>
    <submittedName>
        <fullName evidence="8">Uncharacterized protein</fullName>
    </submittedName>
</protein>
<feature type="compositionally biased region" description="Polar residues" evidence="5">
    <location>
        <begin position="380"/>
        <end position="390"/>
    </location>
</feature>
<evidence type="ECO:0000256" key="7">
    <source>
        <dbReference type="SAM" id="SignalP"/>
    </source>
</evidence>
<keyword evidence="2 6" id="KW-0812">Transmembrane</keyword>
<gene>
    <name evidence="8" type="ORF">LTR77_002233</name>
</gene>
<feature type="compositionally biased region" description="Low complexity" evidence="5">
    <location>
        <begin position="149"/>
        <end position="205"/>
    </location>
</feature>
<organism evidence="8 9">
    <name type="scientific">Saxophila tyrrhenica</name>
    <dbReference type="NCBI Taxonomy" id="1690608"/>
    <lineage>
        <taxon>Eukaryota</taxon>
        <taxon>Fungi</taxon>
        <taxon>Dikarya</taxon>
        <taxon>Ascomycota</taxon>
        <taxon>Pezizomycotina</taxon>
        <taxon>Dothideomycetes</taxon>
        <taxon>Dothideomycetidae</taxon>
        <taxon>Mycosphaerellales</taxon>
        <taxon>Extremaceae</taxon>
        <taxon>Saxophila</taxon>
    </lineage>
</organism>
<keyword evidence="7" id="KW-0732">Signal</keyword>
<evidence type="ECO:0000313" key="8">
    <source>
        <dbReference type="EMBL" id="KAK5173552.1"/>
    </source>
</evidence>
<evidence type="ECO:0000256" key="2">
    <source>
        <dbReference type="ARBA" id="ARBA00022692"/>
    </source>
</evidence>
<dbReference type="Proteomes" id="UP001337655">
    <property type="component" value="Unassembled WGS sequence"/>
</dbReference>
<dbReference type="RefSeq" id="XP_064662247.1">
    <property type="nucleotide sequence ID" value="XM_064799492.1"/>
</dbReference>
<feature type="region of interest" description="Disordered" evidence="5">
    <location>
        <begin position="138"/>
        <end position="206"/>
    </location>
</feature>
<evidence type="ECO:0000313" key="9">
    <source>
        <dbReference type="Proteomes" id="UP001337655"/>
    </source>
</evidence>
<dbReference type="GeneID" id="89923580"/>
<evidence type="ECO:0000256" key="5">
    <source>
        <dbReference type="SAM" id="MobiDB-lite"/>
    </source>
</evidence>
<feature type="transmembrane region" description="Helical" evidence="6">
    <location>
        <begin position="212"/>
        <end position="235"/>
    </location>
</feature>
<feature type="region of interest" description="Disordered" evidence="5">
    <location>
        <begin position="367"/>
        <end position="426"/>
    </location>
</feature>
<dbReference type="PANTHER" id="PTHR15549:SF30">
    <property type="entry name" value="MID2 DOMAIN-CONTAINING PROTEIN"/>
    <property type="match status" value="1"/>
</dbReference>
<feature type="compositionally biased region" description="Basic residues" evidence="5">
    <location>
        <begin position="367"/>
        <end position="376"/>
    </location>
</feature>
<feature type="region of interest" description="Disordered" evidence="5">
    <location>
        <begin position="256"/>
        <end position="289"/>
    </location>
</feature>
<keyword evidence="3 6" id="KW-1133">Transmembrane helix</keyword>
<name>A0AAV9PIC7_9PEZI</name>
<sequence length="547" mass="57919">MFTTARSVISTLAFSILLLPATARVLWIPEEFDPLEADYHLQPRDVGKCGGDSSLTYCGGGYTCLALQTGVSVTAAMCCPEGGNCAQINPISCDTSLQNTTITQLHADPPQKLKSCGTACCPMGYDCKNGQCVAKTTPKPPAGAPKPTSPTTSSTATGSSPSSSTTSATSSSTTSPSPSKTAAGAGAGAAAADQSSPSPSSSSGSDFNGKSFAAGFVPGIAIGAFIAALILMLLFRRKRGESDSYIDEKGRGRDTLTDLGPLEYRRPTMHGRSISEPHADPSAGHRTDFLRSTPPRAVGNVGAMQNGYVVDVHSPASASPPKVRALFSHSPFMPQYPSTPPSVHPPVPAHLKRGTLSFKISPIRVLKKQKSMHSLRRQMTDASAGTSNSRNDGRHRRPRPEHSRSASTETIQVLMPSNEPYTPERPLEMPEHIQTLASTTYQPPSSSSGSNSTWNSRTRESPVDRQAPYASSSRYPSEVQPTPTRPPVPRMPTGMAGLGSPYTPTNHKGSLGGGLGVKRESLRRQTTFSEMMEKAGLRRSDLMMGGR</sequence>
<feature type="compositionally biased region" description="Pro residues" evidence="5">
    <location>
        <begin position="138"/>
        <end position="148"/>
    </location>
</feature>
<feature type="signal peptide" evidence="7">
    <location>
        <begin position="1"/>
        <end position="23"/>
    </location>
</feature>
<evidence type="ECO:0000256" key="1">
    <source>
        <dbReference type="ARBA" id="ARBA00004167"/>
    </source>
</evidence>
<feature type="compositionally biased region" description="Basic and acidic residues" evidence="5">
    <location>
        <begin position="273"/>
        <end position="289"/>
    </location>
</feature>
<comment type="subcellular location">
    <subcellularLocation>
        <location evidence="1">Membrane</location>
        <topology evidence="1">Single-pass membrane protein</topology>
    </subcellularLocation>
</comment>
<dbReference type="AlphaFoldDB" id="A0AAV9PIC7"/>
<dbReference type="GO" id="GO:0016020">
    <property type="term" value="C:membrane"/>
    <property type="evidence" value="ECO:0007669"/>
    <property type="project" value="UniProtKB-SubCell"/>
</dbReference>